<name>X1GGQ6_9ZZZZ</name>
<dbReference type="PANTHER" id="PTHR37850:SF1">
    <property type="entry name" value="SAF DOMAIN PROTEIN"/>
    <property type="match status" value="1"/>
</dbReference>
<comment type="caution">
    <text evidence="1">The sequence shown here is derived from an EMBL/GenBank/DDBJ whole genome shotgun (WGS) entry which is preliminary data.</text>
</comment>
<sequence length="114" mass="13106">TPKAIANAFVYHKILLEPQKKLTDVFAFAKKDLRAGLTMGHGIGSDEFYGMIDARENAKDLVPIALLETENHAKPILEQNLNRDEPLKWNEIDFNKSELFSLYQKQEKYLNRGE</sequence>
<dbReference type="EMBL" id="BARU01019806">
    <property type="protein sequence ID" value="GAH57086.1"/>
    <property type="molecule type" value="Genomic_DNA"/>
</dbReference>
<organism evidence="1">
    <name type="scientific">marine sediment metagenome</name>
    <dbReference type="NCBI Taxonomy" id="412755"/>
    <lineage>
        <taxon>unclassified sequences</taxon>
        <taxon>metagenomes</taxon>
        <taxon>ecological metagenomes</taxon>
    </lineage>
</organism>
<dbReference type="AlphaFoldDB" id="X1GGQ6"/>
<gene>
    <name evidence="1" type="ORF">S03H2_32594</name>
</gene>
<protein>
    <submittedName>
        <fullName evidence="1">Uncharacterized protein</fullName>
    </submittedName>
</protein>
<proteinExistence type="predicted"/>
<reference evidence="1" key="1">
    <citation type="journal article" date="2014" name="Front. Microbiol.">
        <title>High frequency of phylogenetically diverse reductive dehalogenase-homologous genes in deep subseafloor sedimentary metagenomes.</title>
        <authorList>
            <person name="Kawai M."/>
            <person name="Futagami T."/>
            <person name="Toyoda A."/>
            <person name="Takaki Y."/>
            <person name="Nishi S."/>
            <person name="Hori S."/>
            <person name="Arai W."/>
            <person name="Tsubouchi T."/>
            <person name="Morono Y."/>
            <person name="Uchiyama I."/>
            <person name="Ito T."/>
            <person name="Fujiyama A."/>
            <person name="Inagaki F."/>
            <person name="Takami H."/>
        </authorList>
    </citation>
    <scope>NUCLEOTIDE SEQUENCE</scope>
    <source>
        <strain evidence="1">Expedition CK06-06</strain>
    </source>
</reference>
<feature type="non-terminal residue" evidence="1">
    <location>
        <position position="1"/>
    </location>
</feature>
<evidence type="ECO:0000313" key="1">
    <source>
        <dbReference type="EMBL" id="GAH57086.1"/>
    </source>
</evidence>
<dbReference type="PANTHER" id="PTHR37850">
    <property type="entry name" value="STRU PROTEIN"/>
    <property type="match status" value="1"/>
</dbReference>
<accession>X1GGQ6</accession>